<dbReference type="GO" id="GO:1901135">
    <property type="term" value="P:carbohydrate derivative metabolic process"/>
    <property type="evidence" value="ECO:0007669"/>
    <property type="project" value="InterPro"/>
</dbReference>
<comment type="caution">
    <text evidence="4">The sequence shown here is derived from an EMBL/GenBank/DDBJ whole genome shotgun (WGS) entry which is preliminary data.</text>
</comment>
<evidence type="ECO:0000256" key="2">
    <source>
        <dbReference type="ARBA" id="ARBA00023235"/>
    </source>
</evidence>
<comment type="similarity">
    <text evidence="1">Belongs to the PGI/PMI family.</text>
</comment>
<dbReference type="AlphaFoldDB" id="A0A1J5T4S2"/>
<gene>
    <name evidence="4" type="ORF">BEU05_00735</name>
</gene>
<evidence type="ECO:0000256" key="1">
    <source>
        <dbReference type="ARBA" id="ARBA00010523"/>
    </source>
</evidence>
<dbReference type="PROSITE" id="PS51464">
    <property type="entry name" value="SIS"/>
    <property type="match status" value="1"/>
</dbReference>
<protein>
    <submittedName>
        <fullName evidence="4">Bifunctional phosphoglucose/phosphomannose isomerase</fullName>
    </submittedName>
</protein>
<sequence length="323" mass="33724">MAATNSIETDVAHFGALFAAATAASDGAHPLAASSVIVSGMGGSGITGRLAQALAERCGGLRVRAWSDYGLPAWADGNERLIAVSYSGNTAETLSGVERAIELGCKWEAITTGGRLGALAREHGAPVTTVEPGHQPRAALPLLLVPLLRRLPITGIAAQLAEAGEVLGATGENADAASPTAIASQLAGKLPFIYGAGGLATVAYRWRCQFAENAKQLAVHHALPELDHNEIVGWAAPPPNAAVVALREPEEPARVAARWKATRAAAWRDVPVIECRARGESPLARWLSLVQLGDTVSVELAHLNGVEPTPVAVIEELKRRLEE</sequence>
<dbReference type="Proteomes" id="UP000182853">
    <property type="component" value="Unassembled WGS sequence"/>
</dbReference>
<dbReference type="GO" id="GO:0097367">
    <property type="term" value="F:carbohydrate derivative binding"/>
    <property type="evidence" value="ECO:0007669"/>
    <property type="project" value="InterPro"/>
</dbReference>
<dbReference type="SUPFAM" id="SSF53697">
    <property type="entry name" value="SIS domain"/>
    <property type="match status" value="1"/>
</dbReference>
<dbReference type="InterPro" id="IPR001347">
    <property type="entry name" value="SIS_dom"/>
</dbReference>
<reference evidence="4 5" key="1">
    <citation type="submission" date="2016-08" db="EMBL/GenBank/DDBJ databases">
        <title>New Insights into Marine Group III Euryarchaeota, from dark to light.</title>
        <authorList>
            <person name="Haro-Moreno J.M."/>
            <person name="Rodriguez-Valera F."/>
            <person name="Lopez-Garcia P."/>
            <person name="Moreira D."/>
            <person name="Martin-Cuadrado A.B."/>
        </authorList>
    </citation>
    <scope>NUCLEOTIDE SEQUENCE [LARGE SCALE GENOMIC DNA]</scope>
    <source>
        <strain evidence="4">CG-Bathy2</strain>
    </source>
</reference>
<organism evidence="4 5">
    <name type="scientific">Marine Group III euryarchaeote CG-Bathy2</name>
    <dbReference type="NCBI Taxonomy" id="1889002"/>
    <lineage>
        <taxon>Archaea</taxon>
        <taxon>Methanobacteriati</taxon>
        <taxon>Thermoplasmatota</taxon>
        <taxon>Thermoplasmata</taxon>
        <taxon>Candidatus Thermoprofundales</taxon>
    </lineage>
</organism>
<name>A0A1J5T4S2_9ARCH</name>
<dbReference type="GO" id="GO:0004347">
    <property type="term" value="F:glucose-6-phosphate isomerase activity"/>
    <property type="evidence" value="ECO:0007669"/>
    <property type="project" value="InterPro"/>
</dbReference>
<keyword evidence="2 4" id="KW-0413">Isomerase</keyword>
<dbReference type="Pfam" id="PF10432">
    <property type="entry name" value="bact-PGI_C"/>
    <property type="match status" value="1"/>
</dbReference>
<dbReference type="Gene3D" id="3.40.50.10490">
    <property type="entry name" value="Glucose-6-phosphate isomerase like protein, domain 1"/>
    <property type="match status" value="2"/>
</dbReference>
<evidence type="ECO:0000259" key="3">
    <source>
        <dbReference type="PROSITE" id="PS51464"/>
    </source>
</evidence>
<proteinExistence type="inferred from homology"/>
<dbReference type="InterPro" id="IPR046348">
    <property type="entry name" value="SIS_dom_sf"/>
</dbReference>
<dbReference type="GO" id="GO:0005975">
    <property type="term" value="P:carbohydrate metabolic process"/>
    <property type="evidence" value="ECO:0007669"/>
    <property type="project" value="InterPro"/>
</dbReference>
<evidence type="ECO:0000313" key="4">
    <source>
        <dbReference type="EMBL" id="OIR11256.1"/>
    </source>
</evidence>
<dbReference type="NCBIfam" id="TIGR02128">
    <property type="entry name" value="G6PI_arch"/>
    <property type="match status" value="1"/>
</dbReference>
<accession>A0A1J5T4S2</accession>
<dbReference type="CDD" id="cd05637">
    <property type="entry name" value="SIS_PGI_PMI_2"/>
    <property type="match status" value="1"/>
</dbReference>
<dbReference type="EMBL" id="MIYT01000011">
    <property type="protein sequence ID" value="OIR11256.1"/>
    <property type="molecule type" value="Genomic_DNA"/>
</dbReference>
<dbReference type="InterPro" id="IPR019490">
    <property type="entry name" value="Glu6P/Mann6P_isomerase_C"/>
</dbReference>
<evidence type="ECO:0000313" key="5">
    <source>
        <dbReference type="Proteomes" id="UP000182853"/>
    </source>
</evidence>
<dbReference type="GO" id="GO:0004476">
    <property type="term" value="F:mannose-6-phosphate isomerase activity"/>
    <property type="evidence" value="ECO:0007669"/>
    <property type="project" value="InterPro"/>
</dbReference>
<feature type="domain" description="SIS" evidence="3">
    <location>
        <begin position="20"/>
        <end position="177"/>
    </location>
</feature>